<sequence>MPHVSIDTLLRLFANISSYDTPADCGKRILKTNQ</sequence>
<accession>A0A8S5SJ73</accession>
<proteinExistence type="predicted"/>
<name>A0A8S5SJ73_9CAUD</name>
<organism evidence="1">
    <name type="scientific">Myoviridae sp. ct04y17</name>
    <dbReference type="NCBI Taxonomy" id="2827652"/>
    <lineage>
        <taxon>Viruses</taxon>
        <taxon>Duplodnaviria</taxon>
        <taxon>Heunggongvirae</taxon>
        <taxon>Uroviricota</taxon>
        <taxon>Caudoviricetes</taxon>
    </lineage>
</organism>
<protein>
    <submittedName>
        <fullName evidence="1">Uncharacterized protein</fullName>
    </submittedName>
</protein>
<reference evidence="1" key="1">
    <citation type="journal article" date="2021" name="Proc. Natl. Acad. Sci. U.S.A.">
        <title>A Catalog of Tens of Thousands of Viruses from Human Metagenomes Reveals Hidden Associations with Chronic Diseases.</title>
        <authorList>
            <person name="Tisza M.J."/>
            <person name="Buck C.B."/>
        </authorList>
    </citation>
    <scope>NUCLEOTIDE SEQUENCE</scope>
    <source>
        <strain evidence="1">Ct04y17</strain>
    </source>
</reference>
<dbReference type="EMBL" id="BK032600">
    <property type="protein sequence ID" value="DAF50711.1"/>
    <property type="molecule type" value="Genomic_DNA"/>
</dbReference>
<evidence type="ECO:0000313" key="1">
    <source>
        <dbReference type="EMBL" id="DAF50711.1"/>
    </source>
</evidence>